<dbReference type="STRING" id="595434.RISK_006159"/>
<organism evidence="3 4">
    <name type="scientific">Rhodopirellula islandica</name>
    <dbReference type="NCBI Taxonomy" id="595434"/>
    <lineage>
        <taxon>Bacteria</taxon>
        <taxon>Pseudomonadati</taxon>
        <taxon>Planctomycetota</taxon>
        <taxon>Planctomycetia</taxon>
        <taxon>Pirellulales</taxon>
        <taxon>Pirellulaceae</taxon>
        <taxon>Rhodopirellula</taxon>
    </lineage>
</organism>
<reference evidence="3" key="1">
    <citation type="submission" date="2015-05" db="EMBL/GenBank/DDBJ databases">
        <title>Permanent draft genome of Rhodopirellula islandicus K833.</title>
        <authorList>
            <person name="Kizina J."/>
            <person name="Richter M."/>
            <person name="Glockner F.O."/>
            <person name="Harder J."/>
        </authorList>
    </citation>
    <scope>NUCLEOTIDE SEQUENCE [LARGE SCALE GENOMIC DNA]</scope>
    <source>
        <strain evidence="3">K833</strain>
    </source>
</reference>
<dbReference type="OrthoDB" id="9795068at2"/>
<comment type="caution">
    <text evidence="3">The sequence shown here is derived from an EMBL/GenBank/DDBJ whole genome shotgun (WGS) entry which is preliminary data.</text>
</comment>
<dbReference type="EMBL" id="LECT01000048">
    <property type="protein sequence ID" value="KLU01975.1"/>
    <property type="molecule type" value="Genomic_DNA"/>
</dbReference>
<dbReference type="Proteomes" id="UP000036367">
    <property type="component" value="Unassembled WGS sequence"/>
</dbReference>
<dbReference type="CDD" id="cd03802">
    <property type="entry name" value="GT4_AviGT4-like"/>
    <property type="match status" value="1"/>
</dbReference>
<dbReference type="AlphaFoldDB" id="A0A0J1B586"/>
<accession>A0A0J1B586</accession>
<evidence type="ECO:0000313" key="3">
    <source>
        <dbReference type="EMBL" id="KLU01975.1"/>
    </source>
</evidence>
<feature type="domain" description="Glycosyl transferase family 1" evidence="1">
    <location>
        <begin position="180"/>
        <end position="331"/>
    </location>
</feature>
<dbReference type="Gene3D" id="3.40.50.2000">
    <property type="entry name" value="Glycogen Phosphorylase B"/>
    <property type="match status" value="2"/>
</dbReference>
<dbReference type="PATRIC" id="fig|595434.4.peg.5850"/>
<keyword evidence="3" id="KW-0808">Transferase</keyword>
<protein>
    <submittedName>
        <fullName evidence="3">Glycosyl transferase, group 1 family protein</fullName>
    </submittedName>
</protein>
<evidence type="ECO:0000259" key="1">
    <source>
        <dbReference type="Pfam" id="PF00534"/>
    </source>
</evidence>
<name>A0A0J1B586_RHOIS</name>
<dbReference type="PANTHER" id="PTHR12526:SF595">
    <property type="entry name" value="BLL5217 PROTEIN"/>
    <property type="match status" value="1"/>
</dbReference>
<dbReference type="InterPro" id="IPR001296">
    <property type="entry name" value="Glyco_trans_1"/>
</dbReference>
<dbReference type="Pfam" id="PF13439">
    <property type="entry name" value="Glyco_transf_4"/>
    <property type="match status" value="1"/>
</dbReference>
<evidence type="ECO:0000259" key="2">
    <source>
        <dbReference type="Pfam" id="PF13439"/>
    </source>
</evidence>
<dbReference type="SUPFAM" id="SSF53756">
    <property type="entry name" value="UDP-Glycosyltransferase/glycogen phosphorylase"/>
    <property type="match status" value="1"/>
</dbReference>
<proteinExistence type="predicted"/>
<dbReference type="InterPro" id="IPR028098">
    <property type="entry name" value="Glyco_trans_4-like_N"/>
</dbReference>
<dbReference type="GO" id="GO:0016757">
    <property type="term" value="F:glycosyltransferase activity"/>
    <property type="evidence" value="ECO:0007669"/>
    <property type="project" value="InterPro"/>
</dbReference>
<feature type="domain" description="Glycosyltransferase subfamily 4-like N-terminal" evidence="2">
    <location>
        <begin position="19"/>
        <end position="175"/>
    </location>
</feature>
<dbReference type="RefSeq" id="WP_047817026.1">
    <property type="nucleotide sequence ID" value="NZ_LECT01000048.1"/>
</dbReference>
<sequence>MKIGIVGHLKFPIAKPYAGGLEAFTHAYTNALVNRGHEVTLFASGDSDPRLPLTSIIPNATIPESNARLGRLCHDWIESVEDEAYADLMLQLSTSQFDVIHNHSLSPIPLQFSHLLPTRLMTTLHAPVLPRMAAEVQRRNAEACGQFINISNANADAWRSLLPDQTVIHNGVDTSFWVRCKAEKQRRAIWFGRILPDKGTHLALRAAHRAGIPLDVVGPISDQSYFDSEVLPLLRPEDAYHGHRTHEELCTLISRSAVTLVTPCWDEPFGLVVAESLACGTPVAAFNRGALPELIGKSTGRLAKPGSVRDLAQALLGCMKLPGEICRRVAQEHYSFDRMVEQYESLYRKHSNWSFPNEVAA</sequence>
<gene>
    <name evidence="3" type="ORF">RISK_006159</name>
</gene>
<evidence type="ECO:0000313" key="4">
    <source>
        <dbReference type="Proteomes" id="UP000036367"/>
    </source>
</evidence>
<keyword evidence="4" id="KW-1185">Reference proteome</keyword>
<dbReference type="Pfam" id="PF00534">
    <property type="entry name" value="Glycos_transf_1"/>
    <property type="match status" value="1"/>
</dbReference>
<dbReference type="PANTHER" id="PTHR12526">
    <property type="entry name" value="GLYCOSYLTRANSFERASE"/>
    <property type="match status" value="1"/>
</dbReference>